<dbReference type="KEGG" id="cmp:Cha6605_5366"/>
<protein>
    <submittedName>
        <fullName evidence="1">Uncharacterized protein</fullName>
    </submittedName>
</protein>
<dbReference type="STRING" id="1173020.Cha6605_5366"/>
<dbReference type="RefSeq" id="WP_015162336.1">
    <property type="nucleotide sequence ID" value="NC_019697.1"/>
</dbReference>
<dbReference type="EMBL" id="CP003600">
    <property type="protein sequence ID" value="AFY96253.1"/>
    <property type="molecule type" value="Genomic_DNA"/>
</dbReference>
<name>K9UNK1_CHAP6</name>
<keyword evidence="2" id="KW-1185">Reference proteome</keyword>
<dbReference type="eggNOG" id="ENOG5032Y9E">
    <property type="taxonomic scope" value="Bacteria"/>
</dbReference>
<dbReference type="AlphaFoldDB" id="K9UNK1"/>
<proteinExistence type="predicted"/>
<accession>K9UNK1</accession>
<dbReference type="Proteomes" id="UP000010366">
    <property type="component" value="Chromosome"/>
</dbReference>
<reference evidence="1 2" key="1">
    <citation type="submission" date="2012-05" db="EMBL/GenBank/DDBJ databases">
        <title>Finished chromosome of genome of Chamaesiphon sp. PCC 6605.</title>
        <authorList>
            <consortium name="US DOE Joint Genome Institute"/>
            <person name="Gugger M."/>
            <person name="Coursin T."/>
            <person name="Rippka R."/>
            <person name="Tandeau De Marsac N."/>
            <person name="Huntemann M."/>
            <person name="Wei C.-L."/>
            <person name="Han J."/>
            <person name="Detter J.C."/>
            <person name="Han C."/>
            <person name="Tapia R."/>
            <person name="Chen A."/>
            <person name="Kyrpides N."/>
            <person name="Mavromatis K."/>
            <person name="Markowitz V."/>
            <person name="Szeto E."/>
            <person name="Ivanova N."/>
            <person name="Pagani I."/>
            <person name="Pati A."/>
            <person name="Goodwin L."/>
            <person name="Nordberg H.P."/>
            <person name="Cantor M.N."/>
            <person name="Hua S.X."/>
            <person name="Woyke T."/>
            <person name="Kerfeld C.A."/>
        </authorList>
    </citation>
    <scope>NUCLEOTIDE SEQUENCE [LARGE SCALE GENOMIC DNA]</scope>
    <source>
        <strain evidence="2">ATCC 27169 / PCC 6605</strain>
    </source>
</reference>
<organism evidence="1 2">
    <name type="scientific">Chamaesiphon minutus (strain ATCC 27169 / PCC 6605)</name>
    <dbReference type="NCBI Taxonomy" id="1173020"/>
    <lineage>
        <taxon>Bacteria</taxon>
        <taxon>Bacillati</taxon>
        <taxon>Cyanobacteriota</taxon>
        <taxon>Cyanophyceae</taxon>
        <taxon>Gomontiellales</taxon>
        <taxon>Chamaesiphonaceae</taxon>
        <taxon>Chamaesiphon</taxon>
    </lineage>
</organism>
<evidence type="ECO:0000313" key="2">
    <source>
        <dbReference type="Proteomes" id="UP000010366"/>
    </source>
</evidence>
<sequence length="110" mass="12171">MRSKLIIQSAQIAFLTIGCWQIINPVYADSLPPDNDIPEEVLRGEIITEARSPIDGKALSAVEFAELVVTTRQQIERDNAAVAANSPKLKETLFLLRLRGFLRSIGVPIK</sequence>
<gene>
    <name evidence="1" type="ORF">Cha6605_5366</name>
</gene>
<evidence type="ECO:0000313" key="1">
    <source>
        <dbReference type="EMBL" id="AFY96253.1"/>
    </source>
</evidence>
<dbReference type="HOGENOM" id="CLU_163891_0_0_3"/>
<dbReference type="PATRIC" id="fig|1173020.3.peg.6160"/>
<dbReference type="PROSITE" id="PS51257">
    <property type="entry name" value="PROKAR_LIPOPROTEIN"/>
    <property type="match status" value="1"/>
</dbReference>